<dbReference type="AlphaFoldDB" id="A0A120FRC8"/>
<dbReference type="Proteomes" id="UP000068164">
    <property type="component" value="Unassembled WGS sequence"/>
</dbReference>
<dbReference type="SUPFAM" id="SSF51161">
    <property type="entry name" value="Trimeric LpxA-like enzymes"/>
    <property type="match status" value="1"/>
</dbReference>
<dbReference type="RefSeq" id="WP_062368336.1">
    <property type="nucleotide sequence ID" value="NZ_LNCD01000003.1"/>
</dbReference>
<dbReference type="PANTHER" id="PTHR13061:SF29">
    <property type="entry name" value="GAMMA CARBONIC ANHYDRASE-LIKE 1, MITOCHONDRIAL-RELATED"/>
    <property type="match status" value="1"/>
</dbReference>
<reference evidence="1 2" key="1">
    <citation type="submission" date="2015-11" db="EMBL/GenBank/DDBJ databases">
        <title>Draft Genome Sequence of the Strain BR 10423 (Rhizobium sp.) isolated from nodules of Mimosa pudica.</title>
        <authorList>
            <person name="Barauna A.C."/>
            <person name="Zilli J.E."/>
            <person name="Simoes-Araujo J.L."/>
            <person name="Reis V.M."/>
            <person name="James E.K."/>
            <person name="Reis F.B.Jr."/>
            <person name="Rouws L.F."/>
            <person name="Passos S.R."/>
            <person name="Gois S.R."/>
        </authorList>
    </citation>
    <scope>NUCLEOTIDE SEQUENCE [LARGE SCALE GENOMIC DNA]</scope>
    <source>
        <strain evidence="1 2">BR10423</strain>
    </source>
</reference>
<dbReference type="CDD" id="cd04745">
    <property type="entry name" value="LbH_paaY_like"/>
    <property type="match status" value="1"/>
</dbReference>
<dbReference type="InterPro" id="IPR001451">
    <property type="entry name" value="Hexapep"/>
</dbReference>
<dbReference type="Gene3D" id="2.160.10.10">
    <property type="entry name" value="Hexapeptide repeat proteins"/>
    <property type="match status" value="1"/>
</dbReference>
<name>A0A120FRC8_9HYPH</name>
<dbReference type="PANTHER" id="PTHR13061">
    <property type="entry name" value="DYNACTIN SUBUNIT P25"/>
    <property type="match status" value="1"/>
</dbReference>
<dbReference type="EMBL" id="LNCD01000003">
    <property type="protein sequence ID" value="KWV59930.1"/>
    <property type="molecule type" value="Genomic_DNA"/>
</dbReference>
<protein>
    <submittedName>
        <fullName evidence="1">Phenylacetic acid degradation protein PaaY</fullName>
    </submittedName>
</protein>
<dbReference type="OrthoDB" id="9803036at2"/>
<keyword evidence="2" id="KW-1185">Reference proteome</keyword>
<dbReference type="Pfam" id="PF00132">
    <property type="entry name" value="Hexapep"/>
    <property type="match status" value="2"/>
</dbReference>
<sequence>MAMVYSYDGVVPVIHPAAFVHPAAVVIGDVIIGPACYVGPCAVLRGDFGRIVMERGSNVQETCVVHSFPNVEVVIGEEGHIGHGAVLHGCRIGRNAMVGMNAVVMDEAVIGENSIVAAMAFVKAGADIPANSLAVGSPARVIRELSEKEIAWKRQGTGVYQRLALEARDKLQPAEPLSEPEADRRRIQAPEYDPLILERLKFGD</sequence>
<dbReference type="InterPro" id="IPR011004">
    <property type="entry name" value="Trimer_LpxA-like_sf"/>
</dbReference>
<gene>
    <name evidence="1" type="ORF">AS026_26880</name>
</gene>
<comment type="caution">
    <text evidence="1">The sequence shown here is derived from an EMBL/GenBank/DDBJ whole genome shotgun (WGS) entry which is preliminary data.</text>
</comment>
<accession>A0A120FRC8</accession>
<dbReference type="InterPro" id="IPR050484">
    <property type="entry name" value="Transf_Hexapept/Carb_Anhydrase"/>
</dbReference>
<evidence type="ECO:0000313" key="1">
    <source>
        <dbReference type="EMBL" id="KWV59930.1"/>
    </source>
</evidence>
<proteinExistence type="predicted"/>
<evidence type="ECO:0000313" key="2">
    <source>
        <dbReference type="Proteomes" id="UP000068164"/>
    </source>
</evidence>
<organism evidence="1 2">
    <name type="scientific">Rhizobium altiplani</name>
    <dbReference type="NCBI Taxonomy" id="1864509"/>
    <lineage>
        <taxon>Bacteria</taxon>
        <taxon>Pseudomonadati</taxon>
        <taxon>Pseudomonadota</taxon>
        <taxon>Alphaproteobacteria</taxon>
        <taxon>Hyphomicrobiales</taxon>
        <taxon>Rhizobiaceae</taxon>
        <taxon>Rhizobium/Agrobacterium group</taxon>
        <taxon>Rhizobium</taxon>
    </lineage>
</organism>